<keyword evidence="1" id="KW-0732">Signal</keyword>
<evidence type="ECO:0000313" key="2">
    <source>
        <dbReference type="EMBL" id="PHM37738.1"/>
    </source>
</evidence>
<evidence type="ECO:0000313" key="5">
    <source>
        <dbReference type="Proteomes" id="UP000224607"/>
    </source>
</evidence>
<name>A0A1I3XFB3_9GAMM</name>
<reference evidence="3" key="2">
    <citation type="submission" date="2016-10" db="EMBL/GenBank/DDBJ databases">
        <authorList>
            <person name="de Groot N.N."/>
        </authorList>
    </citation>
    <scope>NUCLEOTIDE SEQUENCE [LARGE SCALE GENOMIC DNA]</scope>
    <source>
        <strain evidence="3">DSM 17908</strain>
    </source>
</reference>
<proteinExistence type="predicted"/>
<evidence type="ECO:0000313" key="3">
    <source>
        <dbReference type="EMBL" id="SFK18162.1"/>
    </source>
</evidence>
<sequence length="133" mass="14747">MRKINCVWVVCLAGLLAGCSTSKEALLPAGEQTVLAMWQGNKAAQGAASARQTLRRALTSAERRRALDEPYHYSRSAAQEISQQFPRLPNPDMVMYVYPHLVAGNTPIPGYSTVFPFYSQVQYALPGERTEAW</sequence>
<feature type="chain" id="PRO_5011527043" evidence="1">
    <location>
        <begin position="26"/>
        <end position="133"/>
    </location>
</feature>
<dbReference type="STRING" id="351675.SAMN05421680_13423"/>
<reference evidence="2 5" key="3">
    <citation type="journal article" date="2017" name="Nat. Microbiol.">
        <title>Natural product diversity associated with the nematode symbionts Photorhabdus and Xenorhabdus.</title>
        <authorList>
            <person name="Tobias N.J."/>
            <person name="Wolff H."/>
            <person name="Djahanschiri B."/>
            <person name="Grundmann F."/>
            <person name="Kronenwerth M."/>
            <person name="Shi Y.M."/>
            <person name="Simonyi S."/>
            <person name="Grun P."/>
            <person name="Shapiro-Ilan D."/>
            <person name="Pidot S.J."/>
            <person name="Stinear T.P."/>
            <person name="Ebersberger I."/>
            <person name="Bode H.B."/>
        </authorList>
    </citation>
    <scope>NUCLEOTIDE SEQUENCE [LARGE SCALE GENOMIC DNA]</scope>
    <source>
        <strain evidence="2 5">DSM 17908</strain>
    </source>
</reference>
<evidence type="ECO:0000313" key="4">
    <source>
        <dbReference type="Proteomes" id="UP000198919"/>
    </source>
</evidence>
<accession>A0A1I3XFB3</accession>
<dbReference type="EMBL" id="FORG01000034">
    <property type="protein sequence ID" value="SFK18162.1"/>
    <property type="molecule type" value="Genomic_DNA"/>
</dbReference>
<dbReference type="Proteomes" id="UP000224607">
    <property type="component" value="Unassembled WGS sequence"/>
</dbReference>
<dbReference type="InterPro" id="IPR022262">
    <property type="entry name" value="Lipoprot_put"/>
</dbReference>
<organism evidence="3 4">
    <name type="scientific">Xenorhabdus mauleonii</name>
    <dbReference type="NCBI Taxonomy" id="351675"/>
    <lineage>
        <taxon>Bacteria</taxon>
        <taxon>Pseudomonadati</taxon>
        <taxon>Pseudomonadota</taxon>
        <taxon>Gammaproteobacteria</taxon>
        <taxon>Enterobacterales</taxon>
        <taxon>Morganellaceae</taxon>
        <taxon>Xenorhabdus</taxon>
    </lineage>
</organism>
<feature type="signal peptide" evidence="1">
    <location>
        <begin position="1"/>
        <end position="25"/>
    </location>
</feature>
<dbReference type="NCBIfam" id="TIGR03751">
    <property type="entry name" value="conj_TIGR03751"/>
    <property type="match status" value="1"/>
</dbReference>
<dbReference type="RefSeq" id="WP_092514158.1">
    <property type="nucleotide sequence ID" value="NZ_CAWNQB010000011.1"/>
</dbReference>
<dbReference type="Proteomes" id="UP000198919">
    <property type="component" value="Unassembled WGS sequence"/>
</dbReference>
<evidence type="ECO:0000256" key="1">
    <source>
        <dbReference type="SAM" id="SignalP"/>
    </source>
</evidence>
<dbReference type="AlphaFoldDB" id="A0A1I3XFB3"/>
<keyword evidence="5" id="KW-1185">Reference proteome</keyword>
<dbReference type="EMBL" id="NITY01000019">
    <property type="protein sequence ID" value="PHM37738.1"/>
    <property type="molecule type" value="Genomic_DNA"/>
</dbReference>
<dbReference type="OrthoDB" id="8863314at2"/>
<dbReference type="PROSITE" id="PS51257">
    <property type="entry name" value="PROKAR_LIPOPROTEIN"/>
    <property type="match status" value="1"/>
</dbReference>
<gene>
    <name evidence="3" type="ORF">SAMN05421680_13423</name>
    <name evidence="2" type="ORF">Xmau_03698</name>
</gene>
<protein>
    <submittedName>
        <fullName evidence="2">Conjugal transfer protein</fullName>
    </submittedName>
    <submittedName>
        <fullName evidence="3">Conjugative transfer region lipoprotein, TIGR03751 family</fullName>
    </submittedName>
</protein>
<reference evidence="4" key="1">
    <citation type="submission" date="2016-10" db="EMBL/GenBank/DDBJ databases">
        <authorList>
            <person name="Varghese N."/>
            <person name="Submissions S."/>
        </authorList>
    </citation>
    <scope>NUCLEOTIDE SEQUENCE [LARGE SCALE GENOMIC DNA]</scope>
    <source>
        <strain evidence="4">DSM 17908</strain>
    </source>
</reference>
<keyword evidence="3" id="KW-0449">Lipoprotein</keyword>